<reference evidence="2 3" key="2">
    <citation type="submission" date="2007-06" db="EMBL/GenBank/DDBJ databases">
        <title>Draft genome sequence of Pseudoflavonifractor capillosus ATCC 29799.</title>
        <authorList>
            <person name="Sudarsanam P."/>
            <person name="Ley R."/>
            <person name="Guruge J."/>
            <person name="Turnbaugh P.J."/>
            <person name="Mahowald M."/>
            <person name="Liep D."/>
            <person name="Gordon J."/>
        </authorList>
    </citation>
    <scope>NUCLEOTIDE SEQUENCE [LARGE SCALE GENOMIC DNA]</scope>
    <source>
        <strain evidence="2 3">ATCC 29799</strain>
    </source>
</reference>
<dbReference type="eggNOG" id="ENOG5033X90">
    <property type="taxonomic scope" value="Bacteria"/>
</dbReference>
<keyword evidence="1" id="KW-0472">Membrane</keyword>
<evidence type="ECO:0000256" key="1">
    <source>
        <dbReference type="SAM" id="Phobius"/>
    </source>
</evidence>
<gene>
    <name evidence="2" type="ORF">BACCAP_04122</name>
</gene>
<accession>A6P0V6</accession>
<dbReference type="Proteomes" id="UP000003639">
    <property type="component" value="Unassembled WGS sequence"/>
</dbReference>
<keyword evidence="1" id="KW-0812">Transmembrane</keyword>
<comment type="caution">
    <text evidence="2">The sequence shown here is derived from an EMBL/GenBank/DDBJ whole genome shotgun (WGS) entry which is preliminary data.</text>
</comment>
<evidence type="ECO:0000313" key="3">
    <source>
        <dbReference type="Proteomes" id="UP000003639"/>
    </source>
</evidence>
<sequence>MFTVVIAEKEHIDSIQEYQVFLQPFIDKTRVAFCRWLPGEETLSAAVPQLTDCVARRSEWRVIVLCGEQGLNNRNPFDVVPFHPPVQEGETSEDKARYLEQLRQAKFDAFALAARQPLTRLMTWLCQQPLVTGGRNNAASDPEFAEYLAESARKQELRQQIMGDETLDISLPQEIICVAKRTYTRREADINTAWTPHEDIQYSRFYDWNLYFDKMRYLFFDILPKSHQNYESDYIRFLYSLLILANNDTPSGALRPNRVFRLSCDNDEEALSRLLSLYDTKLSKTSDMLTARIGEIQSQERERLSDRDAKQIFCANINVPVTFSQEIDRKGLYSKPEELGLSTDCPTDERNAWDGSYLTSHRTLQRLLKQPRRALKSAVTDLRRLNQVDLNRVWSLNEFQAEDVQEYTSEEELRMVSTVTPGLCDVERYQTAMADHCRKIHRKIETRMSKKTTIALGITSLVLYLLGFLPLLTRNFPSPEYRLWALALTGGAVALLAVVALVCLFFLRGALRQLYLAFNRLMYGISLELDNSSAQFSKYLSHACNMMRGFSVLNFRAQSGDPDALQVRVLKKHIADIRRAREELRFVFGPYLCRESPDLADTVDVYAHDFTRAVDFPYPMPYTAGMRCQIEFMQPGNTVQVPVNFVKRITVRREELYD</sequence>
<feature type="transmembrane region" description="Helical" evidence="1">
    <location>
        <begin position="452"/>
        <end position="472"/>
    </location>
</feature>
<proteinExistence type="predicted"/>
<feature type="transmembrane region" description="Helical" evidence="1">
    <location>
        <begin position="484"/>
        <end position="507"/>
    </location>
</feature>
<keyword evidence="1" id="KW-1133">Transmembrane helix</keyword>
<protein>
    <submittedName>
        <fullName evidence="2">Uncharacterized protein</fullName>
    </submittedName>
</protein>
<reference evidence="2 3" key="1">
    <citation type="submission" date="2007-04" db="EMBL/GenBank/DDBJ databases">
        <authorList>
            <person name="Fulton L."/>
            <person name="Clifton S."/>
            <person name="Fulton B."/>
            <person name="Xu J."/>
            <person name="Minx P."/>
            <person name="Pepin K.H."/>
            <person name="Johnson M."/>
            <person name="Thiruvilangam P."/>
            <person name="Bhonagiri V."/>
            <person name="Nash W.E."/>
            <person name="Mardis E.R."/>
            <person name="Wilson R.K."/>
        </authorList>
    </citation>
    <scope>NUCLEOTIDE SEQUENCE [LARGE SCALE GENOMIC DNA]</scope>
    <source>
        <strain evidence="2 3">ATCC 29799</strain>
    </source>
</reference>
<organism evidence="2 3">
    <name type="scientific">Pseudoflavonifractor capillosus ATCC 29799</name>
    <dbReference type="NCBI Taxonomy" id="411467"/>
    <lineage>
        <taxon>Bacteria</taxon>
        <taxon>Bacillati</taxon>
        <taxon>Bacillota</taxon>
        <taxon>Clostridia</taxon>
        <taxon>Eubacteriales</taxon>
        <taxon>Oscillospiraceae</taxon>
        <taxon>Pseudoflavonifractor</taxon>
    </lineage>
</organism>
<dbReference type="AlphaFoldDB" id="A6P0V6"/>
<dbReference type="EMBL" id="AAXG02000044">
    <property type="protein sequence ID" value="EDM98094.1"/>
    <property type="molecule type" value="Genomic_DNA"/>
</dbReference>
<evidence type="ECO:0000313" key="2">
    <source>
        <dbReference type="EMBL" id="EDM98094.1"/>
    </source>
</evidence>
<name>A6P0V6_9FIRM</name>
<keyword evidence="3" id="KW-1185">Reference proteome</keyword>
<dbReference type="STRING" id="411467.BACCAP_04122"/>
<dbReference type="OrthoDB" id="1861502at2"/>
<dbReference type="RefSeq" id="WP_006574599.1">
    <property type="nucleotide sequence ID" value="NZ_AAXG02000044.1"/>
</dbReference>